<dbReference type="EnsemblMetazoa" id="ACOM033773-RA">
    <property type="protein sequence ID" value="ACOM033773-PA.1"/>
    <property type="gene ID" value="ACOM033773"/>
</dbReference>
<comment type="catalytic activity">
    <reaction evidence="5">
        <text>DNA(n) + a 2'-deoxyribonucleoside 5'-triphosphate = DNA(n+1) + diphosphate</text>
        <dbReference type="Rhea" id="RHEA:22508"/>
        <dbReference type="Rhea" id="RHEA-COMP:17339"/>
        <dbReference type="Rhea" id="RHEA-COMP:17340"/>
        <dbReference type="ChEBI" id="CHEBI:33019"/>
        <dbReference type="ChEBI" id="CHEBI:61560"/>
        <dbReference type="ChEBI" id="CHEBI:173112"/>
        <dbReference type="EC" id="2.7.7.7"/>
    </reaction>
</comment>
<feature type="domain" description="DNA-directed DNA polymerase family B multifunctional" evidence="6">
    <location>
        <begin position="4"/>
        <end position="160"/>
    </location>
</feature>
<evidence type="ECO:0000259" key="7">
    <source>
        <dbReference type="Pfam" id="PF14260"/>
    </source>
</evidence>
<organism evidence="8">
    <name type="scientific">Anopheles coluzzii</name>
    <name type="common">African malaria mosquito</name>
    <dbReference type="NCBI Taxonomy" id="1518534"/>
    <lineage>
        <taxon>Eukaryota</taxon>
        <taxon>Metazoa</taxon>
        <taxon>Ecdysozoa</taxon>
        <taxon>Arthropoda</taxon>
        <taxon>Hexapoda</taxon>
        <taxon>Insecta</taxon>
        <taxon>Pterygota</taxon>
        <taxon>Neoptera</taxon>
        <taxon>Endopterygota</taxon>
        <taxon>Diptera</taxon>
        <taxon>Nematocera</taxon>
        <taxon>Culicoidea</taxon>
        <taxon>Culicidae</taxon>
        <taxon>Anophelinae</taxon>
        <taxon>Anopheles</taxon>
    </lineage>
</organism>
<dbReference type="GO" id="GO:0000724">
    <property type="term" value="P:double-strand break repair via homologous recombination"/>
    <property type="evidence" value="ECO:0007669"/>
    <property type="project" value="TreeGrafter"/>
</dbReference>
<dbReference type="Gene3D" id="1.10.132.60">
    <property type="entry name" value="DNA polymerase family B, C-terminal domain"/>
    <property type="match status" value="1"/>
</dbReference>
<evidence type="ECO:0000256" key="2">
    <source>
        <dbReference type="ARBA" id="ARBA00022679"/>
    </source>
</evidence>
<keyword evidence="3" id="KW-0548">Nucleotidyltransferase</keyword>
<dbReference type="Pfam" id="PF14260">
    <property type="entry name" value="zf-C4pol"/>
    <property type="match status" value="1"/>
</dbReference>
<keyword evidence="2" id="KW-0808">Transferase</keyword>
<dbReference type="GO" id="GO:0042276">
    <property type="term" value="P:error-prone translesion synthesis"/>
    <property type="evidence" value="ECO:0007669"/>
    <property type="project" value="TreeGrafter"/>
</dbReference>
<proteinExistence type="predicted"/>
<reference evidence="8" key="1">
    <citation type="submission" date="2022-08" db="UniProtKB">
        <authorList>
            <consortium name="EnsemblMetazoa"/>
        </authorList>
    </citation>
    <scope>IDENTIFICATION</scope>
</reference>
<feature type="domain" description="C4-type zinc-finger of DNA polymerase delta" evidence="7">
    <location>
        <begin position="228"/>
        <end position="295"/>
    </location>
</feature>
<evidence type="ECO:0000313" key="8">
    <source>
        <dbReference type="EnsemblMetazoa" id="ACOM033773-PA.1"/>
    </source>
</evidence>
<accession>A0A8W7PLB5</accession>
<dbReference type="InterPro" id="IPR042087">
    <property type="entry name" value="DNA_pol_B_thumb"/>
</dbReference>
<evidence type="ECO:0000259" key="6">
    <source>
        <dbReference type="Pfam" id="PF00136"/>
    </source>
</evidence>
<evidence type="ECO:0000256" key="1">
    <source>
        <dbReference type="ARBA" id="ARBA00012417"/>
    </source>
</evidence>
<dbReference type="Proteomes" id="UP000075882">
    <property type="component" value="Unassembled WGS sequence"/>
</dbReference>
<dbReference type="VEuPathDB" id="VectorBase:ACON2_037566"/>
<dbReference type="InterPro" id="IPR006134">
    <property type="entry name" value="DNA-dir_DNA_pol_B_multi_dom"/>
</dbReference>
<name>A0A8W7PLB5_ANOCL</name>
<dbReference type="GO" id="GO:0000166">
    <property type="term" value="F:nucleotide binding"/>
    <property type="evidence" value="ECO:0007669"/>
    <property type="project" value="InterPro"/>
</dbReference>
<dbReference type="PANTHER" id="PTHR45812">
    <property type="entry name" value="DNA POLYMERASE ZETA CATALYTIC SUBUNIT"/>
    <property type="match status" value="1"/>
</dbReference>
<protein>
    <recommendedName>
        <fullName evidence="1">DNA-directed DNA polymerase</fullName>
        <ecNumber evidence="1">2.7.7.7</ecNumber>
    </recommendedName>
</protein>
<dbReference type="GO" id="GO:0003677">
    <property type="term" value="F:DNA binding"/>
    <property type="evidence" value="ECO:0007669"/>
    <property type="project" value="InterPro"/>
</dbReference>
<keyword evidence="4" id="KW-0239">DNA-directed DNA polymerase</keyword>
<dbReference type="FunFam" id="1.10.132.60:FF:000005">
    <property type="entry name" value="Putative DNA polymerase zeta catalytic subunit"/>
    <property type="match status" value="1"/>
</dbReference>
<dbReference type="EC" id="2.7.7.7" evidence="1"/>
<dbReference type="SUPFAM" id="SSF56672">
    <property type="entry name" value="DNA/RNA polymerases"/>
    <property type="match status" value="1"/>
</dbReference>
<dbReference type="PANTHER" id="PTHR45812:SF1">
    <property type="entry name" value="DNA POLYMERASE ZETA CATALYTIC SUBUNIT"/>
    <property type="match status" value="1"/>
</dbReference>
<evidence type="ECO:0000256" key="5">
    <source>
        <dbReference type="ARBA" id="ARBA00049244"/>
    </source>
</evidence>
<dbReference type="GO" id="GO:0005634">
    <property type="term" value="C:nucleus"/>
    <property type="evidence" value="ECO:0007669"/>
    <property type="project" value="TreeGrafter"/>
</dbReference>
<dbReference type="InterPro" id="IPR030559">
    <property type="entry name" value="PolZ_Rev3"/>
</dbReference>
<sequence length="317" mass="35843">MYESADQEKPIYEAKGIETVRRDGCPVVAKMLEKVLRILFETCDVSKVKQYACRQFTKILEGRVNLQDFIFAKEFRGESGYKPGACVPALELMRKWKLTDPRREPRQGQRVPYVIINGPPLVPLIRLVRSPDELLSNEGLKINANYYISKAIIPPLNRCLLLIGADAHQWYSELPRKTLMLHNTGGGGGGGSGGAPVVKMGAALATTGGDERLHKKITISQYFSTTNCIVDCGKQTHHGVCKDCRQQPQRALVHVMNKVNKLERKLVLTEKMCRSCCQRTFETACISLDCPVVFSLNRRELEHKQAQYYRDLIEELF</sequence>
<dbReference type="InterPro" id="IPR043502">
    <property type="entry name" value="DNA/RNA_pol_sf"/>
</dbReference>
<dbReference type="InterPro" id="IPR025687">
    <property type="entry name" value="Znf-C4pol"/>
</dbReference>
<evidence type="ECO:0000256" key="4">
    <source>
        <dbReference type="ARBA" id="ARBA00022932"/>
    </source>
</evidence>
<dbReference type="AlphaFoldDB" id="A0A8W7PLB5"/>
<dbReference type="GO" id="GO:0003887">
    <property type="term" value="F:DNA-directed DNA polymerase activity"/>
    <property type="evidence" value="ECO:0007669"/>
    <property type="project" value="UniProtKB-KW"/>
</dbReference>
<dbReference type="GO" id="GO:0016035">
    <property type="term" value="C:zeta DNA polymerase complex"/>
    <property type="evidence" value="ECO:0007669"/>
    <property type="project" value="InterPro"/>
</dbReference>
<evidence type="ECO:0000256" key="3">
    <source>
        <dbReference type="ARBA" id="ARBA00022695"/>
    </source>
</evidence>
<dbReference type="Pfam" id="PF00136">
    <property type="entry name" value="DNA_pol_B"/>
    <property type="match status" value="1"/>
</dbReference>